<feature type="compositionally biased region" description="Polar residues" evidence="1">
    <location>
        <begin position="220"/>
        <end position="237"/>
    </location>
</feature>
<feature type="compositionally biased region" description="Low complexity" evidence="1">
    <location>
        <begin position="372"/>
        <end position="382"/>
    </location>
</feature>
<feature type="compositionally biased region" description="Polar residues" evidence="1">
    <location>
        <begin position="309"/>
        <end position="323"/>
    </location>
</feature>
<evidence type="ECO:0000313" key="2">
    <source>
        <dbReference type="EMBL" id="KAK1932725.1"/>
    </source>
</evidence>
<dbReference type="EMBL" id="JAHBMH010000073">
    <property type="protein sequence ID" value="KAK1932725.1"/>
    <property type="molecule type" value="Genomic_DNA"/>
</dbReference>
<reference evidence="2" key="2">
    <citation type="submission" date="2021-05" db="EMBL/GenBank/DDBJ databases">
        <authorList>
            <person name="Pain A."/>
        </authorList>
    </citation>
    <scope>NUCLEOTIDE SEQUENCE</scope>
    <source>
        <strain evidence="2">1802A</strain>
    </source>
</reference>
<dbReference type="Proteomes" id="UP001195914">
    <property type="component" value="Unassembled WGS sequence"/>
</dbReference>
<comment type="caution">
    <text evidence="2">The sequence shown here is derived from an EMBL/GenBank/DDBJ whole genome shotgun (WGS) entry which is preliminary data.</text>
</comment>
<feature type="region of interest" description="Disordered" evidence="1">
    <location>
        <begin position="372"/>
        <end position="395"/>
    </location>
</feature>
<gene>
    <name evidence="2" type="ORF">X943_000520</name>
</gene>
<feature type="compositionally biased region" description="Basic and acidic residues" evidence="1">
    <location>
        <begin position="590"/>
        <end position="606"/>
    </location>
</feature>
<accession>A0AAD9G6H8</accession>
<sequence length="771" mass="85300">MKSRKRDSNINGRGIRRGSEAAIVKQENFYFREFDNNVIPFGIRRIRLVAESRPFFRPNIFVSPNLVGRLDTFSQICAPECIQLLRGRALNPREAVPEQTLKQNAEKIWTIPSSGDANFELPILPSHVSGHAFEGHVPHSTSTSILTTSNGGLSGRAANTNEKKSGFASLKALAERLKDMFMKAVTQSDLREIQGDELFIDGIKPEGTDDVFISTTNVRHTSSVAPTESDSSQNSSFPDAAGCRSSDNNFHKTATYGSGPDDINDTVSMSESPLDEEYNEVDEKNNEPENGRNADAGGDQHDDAEDMSIETSSQRTGASSDDNSIYTRIGREELNEAVRAHVNASKNRGLDTIGRYKLLNMSTSIPHALMSQSSVTDTSQSQGVKSTSSMPDKMSQCEFERDSTNVSIHHTMASSEASVGSQRSTVQTGAEILDLKSAHLIRNIVEVNPSKALAVLRKSNFLVNSSEGLRNLYDDTWTQSSGDESKPITKPSEKKHAIALRHNEMQNNFLDGLQKKRKTKYLKGVKIPLKRSDTQTTLQFDEIPRVSRITPTVSLATQHSPSTCPNDNNSALPKPFSSGLHTPRSASDAKSMEVSRKLKDVPGKYGNIHDDKEVEGGNYCGLQPQHADSVWYVRRSSSCEDSVSGLTMSDTNTIHSSMQRGKRYGKEYSFDHPEDLDTRSAYSWRSQYTDEYTLGRDHADSKQIDSGLLALYGDDYSLGKHDHYGTMSKMDDDCYPVDQEKHGRYGPSLNYHGMNGYYDAPAAVYGGYKAR</sequence>
<evidence type="ECO:0000313" key="3">
    <source>
        <dbReference type="Proteomes" id="UP001195914"/>
    </source>
</evidence>
<proteinExistence type="predicted"/>
<feature type="region of interest" description="Disordered" evidence="1">
    <location>
        <begin position="220"/>
        <end position="323"/>
    </location>
</feature>
<protein>
    <submittedName>
        <fullName evidence="2">Uncharacterized protein</fullName>
    </submittedName>
</protein>
<name>A0AAD9G6H8_BABDI</name>
<feature type="compositionally biased region" description="Polar residues" evidence="1">
    <location>
        <begin position="245"/>
        <end position="256"/>
    </location>
</feature>
<feature type="region of interest" description="Disordered" evidence="1">
    <location>
        <begin position="555"/>
        <end position="606"/>
    </location>
</feature>
<feature type="compositionally biased region" description="Basic and acidic residues" evidence="1">
    <location>
        <begin position="281"/>
        <end position="292"/>
    </location>
</feature>
<dbReference type="AlphaFoldDB" id="A0AAD9G6H8"/>
<evidence type="ECO:0000256" key="1">
    <source>
        <dbReference type="SAM" id="MobiDB-lite"/>
    </source>
</evidence>
<keyword evidence="3" id="KW-1185">Reference proteome</keyword>
<organism evidence="2 3">
    <name type="scientific">Babesia divergens</name>
    <dbReference type="NCBI Taxonomy" id="32595"/>
    <lineage>
        <taxon>Eukaryota</taxon>
        <taxon>Sar</taxon>
        <taxon>Alveolata</taxon>
        <taxon>Apicomplexa</taxon>
        <taxon>Aconoidasida</taxon>
        <taxon>Piroplasmida</taxon>
        <taxon>Babesiidae</taxon>
        <taxon>Babesia</taxon>
    </lineage>
</organism>
<reference evidence="2" key="1">
    <citation type="journal article" date="2014" name="Nucleic Acids Res.">
        <title>The evolutionary dynamics of variant antigen genes in Babesia reveal a history of genomic innovation underlying host-parasite interaction.</title>
        <authorList>
            <person name="Jackson A.P."/>
            <person name="Otto T.D."/>
            <person name="Darby A."/>
            <person name="Ramaprasad A."/>
            <person name="Xia D."/>
            <person name="Echaide I.E."/>
            <person name="Farber M."/>
            <person name="Gahlot S."/>
            <person name="Gamble J."/>
            <person name="Gupta D."/>
            <person name="Gupta Y."/>
            <person name="Jackson L."/>
            <person name="Malandrin L."/>
            <person name="Malas T.B."/>
            <person name="Moussa E."/>
            <person name="Nair M."/>
            <person name="Reid A.J."/>
            <person name="Sanders M."/>
            <person name="Sharma J."/>
            <person name="Tracey A."/>
            <person name="Quail M.A."/>
            <person name="Weir W."/>
            <person name="Wastling J.M."/>
            <person name="Hall N."/>
            <person name="Willadsen P."/>
            <person name="Lingelbach K."/>
            <person name="Shiels B."/>
            <person name="Tait A."/>
            <person name="Berriman M."/>
            <person name="Allred D.R."/>
            <person name="Pain A."/>
        </authorList>
    </citation>
    <scope>NUCLEOTIDE SEQUENCE</scope>
    <source>
        <strain evidence="2">1802A</strain>
    </source>
</reference>
<feature type="compositionally biased region" description="Polar residues" evidence="1">
    <location>
        <begin position="555"/>
        <end position="571"/>
    </location>
</feature>